<comment type="caution">
    <text evidence="1">The sequence shown here is derived from an EMBL/GenBank/DDBJ whole genome shotgun (WGS) entry which is preliminary data.</text>
</comment>
<gene>
    <name evidence="1" type="ORF">HanXRQr2_Chr04g0152701</name>
</gene>
<protein>
    <submittedName>
        <fullName evidence="1">Uncharacterized protein</fullName>
    </submittedName>
</protein>
<name>A0A9K3NQH5_HELAN</name>
<reference evidence="1" key="2">
    <citation type="submission" date="2020-06" db="EMBL/GenBank/DDBJ databases">
        <title>Helianthus annuus Genome sequencing and assembly Release 2.</title>
        <authorList>
            <person name="Gouzy J."/>
            <person name="Langlade N."/>
            <person name="Munos S."/>
        </authorList>
    </citation>
    <scope>NUCLEOTIDE SEQUENCE</scope>
    <source>
        <tissue evidence="1">Leaves</tissue>
    </source>
</reference>
<dbReference type="EMBL" id="MNCJ02000319">
    <property type="protein sequence ID" value="KAF5809059.1"/>
    <property type="molecule type" value="Genomic_DNA"/>
</dbReference>
<sequence length="56" mass="6661">MLCFVIKTLYFTDSTENRAEFHLFLDAPDNSSCRYFSKTNQYSIININNFHKYGEI</sequence>
<dbReference type="AlphaFoldDB" id="A0A9K3NQH5"/>
<reference evidence="1" key="1">
    <citation type="journal article" date="2017" name="Nature">
        <title>The sunflower genome provides insights into oil metabolism, flowering and Asterid evolution.</title>
        <authorList>
            <person name="Badouin H."/>
            <person name="Gouzy J."/>
            <person name="Grassa C.J."/>
            <person name="Murat F."/>
            <person name="Staton S.E."/>
            <person name="Cottret L."/>
            <person name="Lelandais-Briere C."/>
            <person name="Owens G.L."/>
            <person name="Carrere S."/>
            <person name="Mayjonade B."/>
            <person name="Legrand L."/>
            <person name="Gill N."/>
            <person name="Kane N.C."/>
            <person name="Bowers J.E."/>
            <person name="Hubner S."/>
            <person name="Bellec A."/>
            <person name="Berard A."/>
            <person name="Berges H."/>
            <person name="Blanchet N."/>
            <person name="Boniface M.C."/>
            <person name="Brunel D."/>
            <person name="Catrice O."/>
            <person name="Chaidir N."/>
            <person name="Claudel C."/>
            <person name="Donnadieu C."/>
            <person name="Faraut T."/>
            <person name="Fievet G."/>
            <person name="Helmstetter N."/>
            <person name="King M."/>
            <person name="Knapp S.J."/>
            <person name="Lai Z."/>
            <person name="Le Paslier M.C."/>
            <person name="Lippi Y."/>
            <person name="Lorenzon L."/>
            <person name="Mandel J.R."/>
            <person name="Marage G."/>
            <person name="Marchand G."/>
            <person name="Marquand E."/>
            <person name="Bret-Mestries E."/>
            <person name="Morien E."/>
            <person name="Nambeesan S."/>
            <person name="Nguyen T."/>
            <person name="Pegot-Espagnet P."/>
            <person name="Pouilly N."/>
            <person name="Raftis F."/>
            <person name="Sallet E."/>
            <person name="Schiex T."/>
            <person name="Thomas J."/>
            <person name="Vandecasteele C."/>
            <person name="Vares D."/>
            <person name="Vear F."/>
            <person name="Vautrin S."/>
            <person name="Crespi M."/>
            <person name="Mangin B."/>
            <person name="Burke J.M."/>
            <person name="Salse J."/>
            <person name="Munos S."/>
            <person name="Vincourt P."/>
            <person name="Rieseberg L.H."/>
            <person name="Langlade N.B."/>
        </authorList>
    </citation>
    <scope>NUCLEOTIDE SEQUENCE</scope>
    <source>
        <tissue evidence="1">Leaves</tissue>
    </source>
</reference>
<organism evidence="1 2">
    <name type="scientific">Helianthus annuus</name>
    <name type="common">Common sunflower</name>
    <dbReference type="NCBI Taxonomy" id="4232"/>
    <lineage>
        <taxon>Eukaryota</taxon>
        <taxon>Viridiplantae</taxon>
        <taxon>Streptophyta</taxon>
        <taxon>Embryophyta</taxon>
        <taxon>Tracheophyta</taxon>
        <taxon>Spermatophyta</taxon>
        <taxon>Magnoliopsida</taxon>
        <taxon>eudicotyledons</taxon>
        <taxon>Gunneridae</taxon>
        <taxon>Pentapetalae</taxon>
        <taxon>asterids</taxon>
        <taxon>campanulids</taxon>
        <taxon>Asterales</taxon>
        <taxon>Asteraceae</taxon>
        <taxon>Asteroideae</taxon>
        <taxon>Heliantheae alliance</taxon>
        <taxon>Heliantheae</taxon>
        <taxon>Helianthus</taxon>
    </lineage>
</organism>
<keyword evidence="2" id="KW-1185">Reference proteome</keyword>
<dbReference type="Gramene" id="mRNA:HanXRQr2_Chr04g0152701">
    <property type="protein sequence ID" value="CDS:HanXRQr2_Chr04g0152701.1"/>
    <property type="gene ID" value="HanXRQr2_Chr04g0152701"/>
</dbReference>
<evidence type="ECO:0000313" key="2">
    <source>
        <dbReference type="Proteomes" id="UP000215914"/>
    </source>
</evidence>
<accession>A0A9K3NQH5</accession>
<evidence type="ECO:0000313" key="1">
    <source>
        <dbReference type="EMBL" id="KAF5809059.1"/>
    </source>
</evidence>
<dbReference type="Proteomes" id="UP000215914">
    <property type="component" value="Unassembled WGS sequence"/>
</dbReference>
<proteinExistence type="predicted"/>